<evidence type="ECO:0000256" key="1">
    <source>
        <dbReference type="ARBA" id="ARBA00001968"/>
    </source>
</evidence>
<comment type="caution">
    <text evidence="5">The sequence shown here is derived from an EMBL/GenBank/DDBJ whole genome shotgun (WGS) entry which is preliminary data.</text>
</comment>
<feature type="domain" description="Transposase Helix-turn-helix" evidence="4">
    <location>
        <begin position="77"/>
        <end position="128"/>
    </location>
</feature>
<accession>A0A162R823</accession>
<evidence type="ECO:0000313" key="6">
    <source>
        <dbReference type="Proteomes" id="UP000076858"/>
    </source>
</evidence>
<reference evidence="5 6" key="1">
    <citation type="submission" date="2016-03" db="EMBL/GenBank/DDBJ databases">
        <title>EvidentialGene: Evidence-directed Construction of Genes on Genomes.</title>
        <authorList>
            <person name="Gilbert D.G."/>
            <person name="Choi J.-H."/>
            <person name="Mockaitis K."/>
            <person name="Colbourne J."/>
            <person name="Pfrender M."/>
        </authorList>
    </citation>
    <scope>NUCLEOTIDE SEQUENCE [LARGE SCALE GENOMIC DNA]</scope>
    <source>
        <strain evidence="5 6">Xinb3</strain>
        <tissue evidence="5">Complete organism</tissue>
    </source>
</reference>
<dbReference type="OrthoDB" id="6378667at2759"/>
<gene>
    <name evidence="5" type="ORF">APZ42_013051</name>
</gene>
<keyword evidence="2" id="KW-0479">Metal-binding</keyword>
<dbReference type="Pfam" id="PF13359">
    <property type="entry name" value="DDE_Tnp_4"/>
    <property type="match status" value="1"/>
</dbReference>
<dbReference type="Pfam" id="PF13613">
    <property type="entry name" value="HTH_Tnp_4"/>
    <property type="match status" value="1"/>
</dbReference>
<evidence type="ECO:0000313" key="5">
    <source>
        <dbReference type="EMBL" id="KZS20301.1"/>
    </source>
</evidence>
<proteinExistence type="predicted"/>
<dbReference type="AlphaFoldDB" id="A0A162R823"/>
<dbReference type="PANTHER" id="PTHR23080">
    <property type="entry name" value="THAP DOMAIN PROTEIN"/>
    <property type="match status" value="1"/>
</dbReference>
<evidence type="ECO:0000259" key="3">
    <source>
        <dbReference type="Pfam" id="PF13359"/>
    </source>
</evidence>
<keyword evidence="6" id="KW-1185">Reference proteome</keyword>
<organism evidence="5 6">
    <name type="scientific">Daphnia magna</name>
    <dbReference type="NCBI Taxonomy" id="35525"/>
    <lineage>
        <taxon>Eukaryota</taxon>
        <taxon>Metazoa</taxon>
        <taxon>Ecdysozoa</taxon>
        <taxon>Arthropoda</taxon>
        <taxon>Crustacea</taxon>
        <taxon>Branchiopoda</taxon>
        <taxon>Diplostraca</taxon>
        <taxon>Cladocera</taxon>
        <taxon>Anomopoda</taxon>
        <taxon>Daphniidae</taxon>
        <taxon>Daphnia</taxon>
    </lineage>
</organism>
<evidence type="ECO:0008006" key="7">
    <source>
        <dbReference type="Google" id="ProtNLM"/>
    </source>
</evidence>
<dbReference type="EMBL" id="LRGB01000232">
    <property type="protein sequence ID" value="KZS20301.1"/>
    <property type="molecule type" value="Genomic_DNA"/>
</dbReference>
<evidence type="ECO:0000259" key="4">
    <source>
        <dbReference type="Pfam" id="PF13613"/>
    </source>
</evidence>
<name>A0A162R823_9CRUS</name>
<sequence length="338" mass="39330">MELSNEKLEVKVLSSQVDEFQHKISFLELEFESTQVMSKIKKDMNGCKFYTGINSFERLWTLCNFVIKFIPPQHSLCKLDYATQFVITLIRLRLNLTMQDLAYRFNISLCTCSKYITFWLHAMHKTLVPAFIRWPKQENVRKTMPLCFRDRFYRCICVIDCFEIFLDRPTKIKERASTFSTYKSHNTVKFLIAITPQGYISYVSKAYGGRISDKFIVEDCEFLDKLILRDIVLADRGFTVHEAVSLQNAELKIPSFLGKRNQLTNLEVEMSRDLARVRIHVERIIGAIKQRYSILHCTLNHQCTDLSGTDEERISIIDQMVNVACALYNACPSVVPII</sequence>
<dbReference type="InterPro" id="IPR027805">
    <property type="entry name" value="Transposase_HTH_dom"/>
</dbReference>
<dbReference type="GO" id="GO:0046872">
    <property type="term" value="F:metal ion binding"/>
    <property type="evidence" value="ECO:0007669"/>
    <property type="project" value="UniProtKB-KW"/>
</dbReference>
<dbReference type="InterPro" id="IPR027806">
    <property type="entry name" value="HARBI1_dom"/>
</dbReference>
<evidence type="ECO:0000256" key="2">
    <source>
        <dbReference type="ARBA" id="ARBA00022723"/>
    </source>
</evidence>
<protein>
    <recommendedName>
        <fullName evidence="7">DDE Tnp4 domain-containing protein</fullName>
    </recommendedName>
</protein>
<dbReference type="STRING" id="35525.A0A162R823"/>
<dbReference type="Proteomes" id="UP000076858">
    <property type="component" value="Unassembled WGS sequence"/>
</dbReference>
<feature type="domain" description="DDE Tnp4" evidence="3">
    <location>
        <begin position="159"/>
        <end position="329"/>
    </location>
</feature>
<comment type="cofactor">
    <cofactor evidence="1">
        <name>a divalent metal cation</name>
        <dbReference type="ChEBI" id="CHEBI:60240"/>
    </cofactor>
</comment>